<evidence type="ECO:0000259" key="6">
    <source>
        <dbReference type="PROSITE" id="PS50931"/>
    </source>
</evidence>
<dbReference type="GO" id="GO:0003700">
    <property type="term" value="F:DNA-binding transcription factor activity"/>
    <property type="evidence" value="ECO:0007669"/>
    <property type="project" value="InterPro"/>
</dbReference>
<comment type="similarity">
    <text evidence="1">Belongs to the LysR transcriptional regulatory family.</text>
</comment>
<dbReference type="Pfam" id="PF03466">
    <property type="entry name" value="LysR_substrate"/>
    <property type="match status" value="1"/>
</dbReference>
<evidence type="ECO:0000256" key="4">
    <source>
        <dbReference type="ARBA" id="ARBA00023159"/>
    </source>
</evidence>
<keyword evidence="8" id="KW-1185">Reference proteome</keyword>
<evidence type="ECO:0000256" key="1">
    <source>
        <dbReference type="ARBA" id="ARBA00009437"/>
    </source>
</evidence>
<organism evidence="7 8">
    <name type="scientific">Cellulomonas pakistanensis</name>
    <dbReference type="NCBI Taxonomy" id="992287"/>
    <lineage>
        <taxon>Bacteria</taxon>
        <taxon>Bacillati</taxon>
        <taxon>Actinomycetota</taxon>
        <taxon>Actinomycetes</taxon>
        <taxon>Micrococcales</taxon>
        <taxon>Cellulomonadaceae</taxon>
        <taxon>Cellulomonas</taxon>
    </lineage>
</organism>
<dbReference type="Gene3D" id="3.40.190.290">
    <property type="match status" value="1"/>
</dbReference>
<dbReference type="InterPro" id="IPR050176">
    <property type="entry name" value="LTTR"/>
</dbReference>
<keyword evidence="4" id="KW-0010">Activator</keyword>
<evidence type="ECO:0000256" key="2">
    <source>
        <dbReference type="ARBA" id="ARBA00023015"/>
    </source>
</evidence>
<dbReference type="SUPFAM" id="SSF46785">
    <property type="entry name" value="Winged helix' DNA-binding domain"/>
    <property type="match status" value="1"/>
</dbReference>
<evidence type="ECO:0000256" key="3">
    <source>
        <dbReference type="ARBA" id="ARBA00023125"/>
    </source>
</evidence>
<dbReference type="GO" id="GO:0003677">
    <property type="term" value="F:DNA binding"/>
    <property type="evidence" value="ECO:0007669"/>
    <property type="project" value="UniProtKB-KW"/>
</dbReference>
<dbReference type="InterPro" id="IPR017685">
    <property type="entry name" value="ArgP"/>
</dbReference>
<dbReference type="PANTHER" id="PTHR30579:SF2">
    <property type="entry name" value="HTH-TYPE TRANSCRIPTIONAL REGULATOR ARGP"/>
    <property type="match status" value="1"/>
</dbReference>
<sequence length="294" mass="31006">MADADLPQLRALLAVVDEGSFEGAAVALHLTQSAVSQRIRALETAVGQVLVRRTRPAGVTDAGAVYLRLARQVLALSDEARAAVTAGATSGRPVLPIAVNSDSLGTWVLPALAPLADEIVFDLHREDQDHSADLLREGAVVAAITTAARPVQGCTSHRLGVLRYRPMVAADRAAALLPDGPTPAGLAAAPLVVFDKKDDLQDRYLRGRGADPLLAPRHHVPSSADFALAVRLGLGWGMLPEADARAGEEDGTLVDLDPGRHVDVVLHWQQWTVRTAALERTGAAVRAAAAAYLR</sequence>
<dbReference type="Proteomes" id="UP000642125">
    <property type="component" value="Unassembled WGS sequence"/>
</dbReference>
<name>A0A919U8B2_9CELL</name>
<reference evidence="7" key="1">
    <citation type="submission" date="2021-01" db="EMBL/GenBank/DDBJ databases">
        <title>Whole genome shotgun sequence of Cellulomonas pakistanensis NBRC 110800.</title>
        <authorList>
            <person name="Komaki H."/>
            <person name="Tamura T."/>
        </authorList>
    </citation>
    <scope>NUCLEOTIDE SEQUENCE</scope>
    <source>
        <strain evidence="7">NBRC 110800</strain>
    </source>
</reference>
<dbReference type="SUPFAM" id="SSF53850">
    <property type="entry name" value="Periplasmic binding protein-like II"/>
    <property type="match status" value="1"/>
</dbReference>
<keyword evidence="5" id="KW-0804">Transcription</keyword>
<keyword evidence="2" id="KW-0805">Transcription regulation</keyword>
<dbReference type="RefSeq" id="WP_203669786.1">
    <property type="nucleotide sequence ID" value="NZ_BONO01000028.1"/>
</dbReference>
<protein>
    <submittedName>
        <fullName evidence="7">Transcriptional regulator ArgP</fullName>
    </submittedName>
</protein>
<dbReference type="PANTHER" id="PTHR30579">
    <property type="entry name" value="TRANSCRIPTIONAL REGULATOR"/>
    <property type="match status" value="1"/>
</dbReference>
<dbReference type="InterPro" id="IPR005119">
    <property type="entry name" value="LysR_subst-bd"/>
</dbReference>
<dbReference type="PROSITE" id="PS50931">
    <property type="entry name" value="HTH_LYSR"/>
    <property type="match status" value="1"/>
</dbReference>
<feature type="domain" description="HTH lysR-type" evidence="6">
    <location>
        <begin position="1"/>
        <end position="60"/>
    </location>
</feature>
<gene>
    <name evidence="7" type="primary">iciA</name>
    <name evidence="7" type="ORF">Cpa01nite_31630</name>
</gene>
<dbReference type="Pfam" id="PF00126">
    <property type="entry name" value="HTH_1"/>
    <property type="match status" value="1"/>
</dbReference>
<dbReference type="PRINTS" id="PR00039">
    <property type="entry name" value="HTHLYSR"/>
</dbReference>
<dbReference type="Gene3D" id="1.10.10.10">
    <property type="entry name" value="Winged helix-like DNA-binding domain superfamily/Winged helix DNA-binding domain"/>
    <property type="match status" value="1"/>
</dbReference>
<evidence type="ECO:0000313" key="8">
    <source>
        <dbReference type="Proteomes" id="UP000642125"/>
    </source>
</evidence>
<accession>A0A919U8B2</accession>
<dbReference type="InterPro" id="IPR036388">
    <property type="entry name" value="WH-like_DNA-bd_sf"/>
</dbReference>
<dbReference type="AlphaFoldDB" id="A0A919U8B2"/>
<dbReference type="NCBIfam" id="TIGR03298">
    <property type="entry name" value="argP"/>
    <property type="match status" value="1"/>
</dbReference>
<proteinExistence type="inferred from homology"/>
<evidence type="ECO:0000256" key="5">
    <source>
        <dbReference type="ARBA" id="ARBA00023163"/>
    </source>
</evidence>
<dbReference type="InterPro" id="IPR000847">
    <property type="entry name" value="LysR_HTH_N"/>
</dbReference>
<dbReference type="NCBIfam" id="NF002964">
    <property type="entry name" value="PRK03635.1"/>
    <property type="match status" value="1"/>
</dbReference>
<keyword evidence="3" id="KW-0238">DNA-binding</keyword>
<comment type="caution">
    <text evidence="7">The sequence shown here is derived from an EMBL/GenBank/DDBJ whole genome shotgun (WGS) entry which is preliminary data.</text>
</comment>
<evidence type="ECO:0000313" key="7">
    <source>
        <dbReference type="EMBL" id="GIG37782.1"/>
    </source>
</evidence>
<dbReference type="EMBL" id="BONO01000028">
    <property type="protein sequence ID" value="GIG37782.1"/>
    <property type="molecule type" value="Genomic_DNA"/>
</dbReference>
<dbReference type="InterPro" id="IPR036390">
    <property type="entry name" value="WH_DNA-bd_sf"/>
</dbReference>